<evidence type="ECO:0000313" key="2">
    <source>
        <dbReference type="Proteomes" id="UP000636709"/>
    </source>
</evidence>
<dbReference type="EMBL" id="JACEFO010001613">
    <property type="protein sequence ID" value="KAF8731026.1"/>
    <property type="molecule type" value="Genomic_DNA"/>
</dbReference>
<proteinExistence type="predicted"/>
<comment type="caution">
    <text evidence="1">The sequence shown here is derived from an EMBL/GenBank/DDBJ whole genome shotgun (WGS) entry which is preliminary data.</text>
</comment>
<evidence type="ECO:0000313" key="1">
    <source>
        <dbReference type="EMBL" id="KAF8731026.1"/>
    </source>
</evidence>
<accession>A0A835F8R4</accession>
<dbReference type="PANTHER" id="PTHR33074">
    <property type="entry name" value="EXPRESSED PROTEIN-RELATED"/>
    <property type="match status" value="1"/>
</dbReference>
<dbReference type="PANTHER" id="PTHR33074:SF124">
    <property type="entry name" value="DUF1618 DOMAIN-CONTAINING PROTEIN"/>
    <property type="match status" value="1"/>
</dbReference>
<organism evidence="1 2">
    <name type="scientific">Digitaria exilis</name>
    <dbReference type="NCBI Taxonomy" id="1010633"/>
    <lineage>
        <taxon>Eukaryota</taxon>
        <taxon>Viridiplantae</taxon>
        <taxon>Streptophyta</taxon>
        <taxon>Embryophyta</taxon>
        <taxon>Tracheophyta</taxon>
        <taxon>Spermatophyta</taxon>
        <taxon>Magnoliopsida</taxon>
        <taxon>Liliopsida</taxon>
        <taxon>Poales</taxon>
        <taxon>Poaceae</taxon>
        <taxon>PACMAD clade</taxon>
        <taxon>Panicoideae</taxon>
        <taxon>Panicodae</taxon>
        <taxon>Paniceae</taxon>
        <taxon>Anthephorinae</taxon>
        <taxon>Digitaria</taxon>
    </lineage>
</organism>
<dbReference type="Proteomes" id="UP000636709">
    <property type="component" value="Unassembled WGS sequence"/>
</dbReference>
<keyword evidence="2" id="KW-1185">Reference proteome</keyword>
<protein>
    <submittedName>
        <fullName evidence="1">Uncharacterized protein</fullName>
    </submittedName>
</protein>
<dbReference type="AlphaFoldDB" id="A0A835F8R4"/>
<reference evidence="1" key="1">
    <citation type="submission" date="2020-07" db="EMBL/GenBank/DDBJ databases">
        <title>Genome sequence and genetic diversity analysis of an under-domesticated orphan crop, white fonio (Digitaria exilis).</title>
        <authorList>
            <person name="Bennetzen J.L."/>
            <person name="Chen S."/>
            <person name="Ma X."/>
            <person name="Wang X."/>
            <person name="Yssel A.E.J."/>
            <person name="Chaluvadi S.R."/>
            <person name="Johnson M."/>
            <person name="Gangashetty P."/>
            <person name="Hamidou F."/>
            <person name="Sanogo M.D."/>
            <person name="Zwaenepoel A."/>
            <person name="Wallace J."/>
            <person name="Van De Peer Y."/>
            <person name="Van Deynze A."/>
        </authorList>
    </citation>
    <scope>NUCLEOTIDE SEQUENCE</scope>
    <source>
        <tissue evidence="1">Leaves</tissue>
    </source>
</reference>
<name>A0A835F8R4_9POAL</name>
<sequence>MEVQASRSSSSAAHRRWVMLQGTCTRTDDADLPYSMGDIRTLATAFTSAGYPVQVSLRLADPPAASCVCLHLPDGDGDDDVYPSIVAAHRDSLLIRIIRLENLVGFGWFEEDDEHATPDYFVYNAGAGGAADAPRPPSLWLLPPCYIAKESSGPHRSRLALRHATGLIRGGEDDELVVAELRLLTDKASTDGQRPDGTFRLVPSENLQRSDLAGGAARSMETRKRWPVEVWVSAVVLEPAASRESSSFQRQGPVVSNAGEFESPLGMPLDVGTRWVDRWHLMRRSPSMSRRCRFMMWDGFLFAGSPVMEVVMAWWSITIIGGCEFVLCDESPRG</sequence>
<gene>
    <name evidence="1" type="ORF">HU200_016906</name>
</gene>